<organism evidence="2 3">
    <name type="scientific">Rhypophila decipiens</name>
    <dbReference type="NCBI Taxonomy" id="261697"/>
    <lineage>
        <taxon>Eukaryota</taxon>
        <taxon>Fungi</taxon>
        <taxon>Dikarya</taxon>
        <taxon>Ascomycota</taxon>
        <taxon>Pezizomycotina</taxon>
        <taxon>Sordariomycetes</taxon>
        <taxon>Sordariomycetidae</taxon>
        <taxon>Sordariales</taxon>
        <taxon>Naviculisporaceae</taxon>
        <taxon>Rhypophila</taxon>
    </lineage>
</organism>
<evidence type="ECO:0000313" key="2">
    <source>
        <dbReference type="EMBL" id="KAK4216640.1"/>
    </source>
</evidence>
<feature type="compositionally biased region" description="Low complexity" evidence="1">
    <location>
        <begin position="39"/>
        <end position="54"/>
    </location>
</feature>
<feature type="compositionally biased region" description="Polar residues" evidence="1">
    <location>
        <begin position="70"/>
        <end position="79"/>
    </location>
</feature>
<dbReference type="EMBL" id="MU858066">
    <property type="protein sequence ID" value="KAK4216640.1"/>
    <property type="molecule type" value="Genomic_DNA"/>
</dbReference>
<reference evidence="2" key="1">
    <citation type="journal article" date="2023" name="Mol. Phylogenet. Evol.">
        <title>Genome-scale phylogeny and comparative genomics of the fungal order Sordariales.</title>
        <authorList>
            <person name="Hensen N."/>
            <person name="Bonometti L."/>
            <person name="Westerberg I."/>
            <person name="Brannstrom I.O."/>
            <person name="Guillou S."/>
            <person name="Cros-Aarteil S."/>
            <person name="Calhoun S."/>
            <person name="Haridas S."/>
            <person name="Kuo A."/>
            <person name="Mondo S."/>
            <person name="Pangilinan J."/>
            <person name="Riley R."/>
            <person name="LaButti K."/>
            <person name="Andreopoulos B."/>
            <person name="Lipzen A."/>
            <person name="Chen C."/>
            <person name="Yan M."/>
            <person name="Daum C."/>
            <person name="Ng V."/>
            <person name="Clum A."/>
            <person name="Steindorff A."/>
            <person name="Ohm R.A."/>
            <person name="Martin F."/>
            <person name="Silar P."/>
            <person name="Natvig D.O."/>
            <person name="Lalanne C."/>
            <person name="Gautier V."/>
            <person name="Ament-Velasquez S.L."/>
            <person name="Kruys A."/>
            <person name="Hutchinson M.I."/>
            <person name="Powell A.J."/>
            <person name="Barry K."/>
            <person name="Miller A.N."/>
            <person name="Grigoriev I.V."/>
            <person name="Debuchy R."/>
            <person name="Gladieux P."/>
            <person name="Hiltunen Thoren M."/>
            <person name="Johannesson H."/>
        </authorList>
    </citation>
    <scope>NUCLEOTIDE SEQUENCE</scope>
    <source>
        <strain evidence="2">PSN293</strain>
    </source>
</reference>
<feature type="compositionally biased region" description="Low complexity" evidence="1">
    <location>
        <begin position="113"/>
        <end position="134"/>
    </location>
</feature>
<feature type="region of interest" description="Disordered" evidence="1">
    <location>
        <begin position="602"/>
        <end position="630"/>
    </location>
</feature>
<feature type="compositionally biased region" description="Low complexity" evidence="1">
    <location>
        <begin position="555"/>
        <end position="575"/>
    </location>
</feature>
<feature type="compositionally biased region" description="Acidic residues" evidence="1">
    <location>
        <begin position="617"/>
        <end position="629"/>
    </location>
</feature>
<name>A0AAN7BD64_9PEZI</name>
<evidence type="ECO:0000256" key="1">
    <source>
        <dbReference type="SAM" id="MobiDB-lite"/>
    </source>
</evidence>
<dbReference type="PANTHER" id="PTHR37540:SF5">
    <property type="entry name" value="TRANSCRIPTION FACTOR DOMAIN-CONTAINING PROTEIN"/>
    <property type="match status" value="1"/>
</dbReference>
<evidence type="ECO:0000313" key="3">
    <source>
        <dbReference type="Proteomes" id="UP001301769"/>
    </source>
</evidence>
<gene>
    <name evidence="2" type="ORF">QBC37DRAFT_370737</name>
</gene>
<dbReference type="Proteomes" id="UP001301769">
    <property type="component" value="Unassembled WGS sequence"/>
</dbReference>
<accession>A0AAN7BD64</accession>
<feature type="compositionally biased region" description="Basic and acidic residues" evidence="1">
    <location>
        <begin position="718"/>
        <end position="741"/>
    </location>
</feature>
<sequence length="764" mass="83046">MDHFNSTIRDGELVSTRRGLQVSRQKFNGISFVNAYPQSSGSTSGSGSGPTTSPDQSRPAQRQFKFVEAESSSGANTPRSQRHDSNSPTVSGLSAETCHTKKTRKRLSPRDQPSTTSPAPSSRRSSHASSNTSSVGEGLKNATSGTERVASQTPGASWWPSHEPPMKMSKDNWSLFHRYFATLPSKIYPFEDILAYNPATGSEFYEMHANDEVAVQIVLMCGSIATAIVDEEINPKGLAYYISIICAMLNRKLNQSKAVDHVTLLCIAALAASACYVGRLDHWHMHMRGLQKALDVNGGLSGLPAWLLNKIHLTDLEGSTALACGPYLEYTRTSEPVSNILAPALRNRICSSLSNLLGPLRIDSTVIDALSSLSLFSASVKLARSSSGAVTLEPHAFTAEWLAVKHLLVTQPRPLRDQMAATAKPSLFNPFKVPGTDTPTTSNAIIAGEGDLYIGSHRLQPGVPVIPAELGPGGPLEPALRIACLLYQKELLPNWPRNLGGYAVLLKLLNEHMRSLETILADSGGIGYHQSRAQKIPNTRGKRSGKGAIGKNSSRDNSSASPSSTYPEAAAPSTPASASLKPVLLWLCVVSDMISRIADQNECRRRRQNRDDQDTKENDDDDDDDDDDADKCYPRAIYRDIFQEIVGIRTEQHVDEVLANEEEDLAMFDLLDPGLIYRESPLILKAEHAVLVSRKGGGGGGQAAEDGSGLFWLKKEQPPHEDHHQQYQLPPRHDSRSEGSGDSRGGVWDLRHALMGMLYDGEGG</sequence>
<keyword evidence="3" id="KW-1185">Reference proteome</keyword>
<reference evidence="2" key="2">
    <citation type="submission" date="2023-05" db="EMBL/GenBank/DDBJ databases">
        <authorList>
            <consortium name="Lawrence Berkeley National Laboratory"/>
            <person name="Steindorff A."/>
            <person name="Hensen N."/>
            <person name="Bonometti L."/>
            <person name="Westerberg I."/>
            <person name="Brannstrom I.O."/>
            <person name="Guillou S."/>
            <person name="Cros-Aarteil S."/>
            <person name="Calhoun S."/>
            <person name="Haridas S."/>
            <person name="Kuo A."/>
            <person name="Mondo S."/>
            <person name="Pangilinan J."/>
            <person name="Riley R."/>
            <person name="Labutti K."/>
            <person name="Andreopoulos B."/>
            <person name="Lipzen A."/>
            <person name="Chen C."/>
            <person name="Yanf M."/>
            <person name="Daum C."/>
            <person name="Ng V."/>
            <person name="Clum A."/>
            <person name="Ohm R."/>
            <person name="Martin F."/>
            <person name="Silar P."/>
            <person name="Natvig D."/>
            <person name="Lalanne C."/>
            <person name="Gautier V."/>
            <person name="Ament-Velasquez S.L."/>
            <person name="Kruys A."/>
            <person name="Hutchinson M.I."/>
            <person name="Powell A.J."/>
            <person name="Barry K."/>
            <person name="Miller A.N."/>
            <person name="Grigoriev I.V."/>
            <person name="Debuchy R."/>
            <person name="Gladieux P."/>
            <person name="Thoren M.H."/>
            <person name="Johannesson H."/>
        </authorList>
    </citation>
    <scope>NUCLEOTIDE SEQUENCE</scope>
    <source>
        <strain evidence="2">PSN293</strain>
    </source>
</reference>
<proteinExistence type="predicted"/>
<feature type="compositionally biased region" description="Polar residues" evidence="1">
    <location>
        <begin position="141"/>
        <end position="155"/>
    </location>
</feature>
<dbReference type="PANTHER" id="PTHR37540">
    <property type="entry name" value="TRANSCRIPTION FACTOR (ACR-2), PUTATIVE-RELATED-RELATED"/>
    <property type="match status" value="1"/>
</dbReference>
<feature type="compositionally biased region" description="Basic and acidic residues" evidence="1">
    <location>
        <begin position="602"/>
        <end position="616"/>
    </location>
</feature>
<protein>
    <submittedName>
        <fullName evidence="2">Uncharacterized protein</fullName>
    </submittedName>
</protein>
<feature type="region of interest" description="Disordered" evidence="1">
    <location>
        <begin position="531"/>
        <end position="575"/>
    </location>
</feature>
<comment type="caution">
    <text evidence="2">The sequence shown here is derived from an EMBL/GenBank/DDBJ whole genome shotgun (WGS) entry which is preliminary data.</text>
</comment>
<dbReference type="AlphaFoldDB" id="A0AAN7BD64"/>
<feature type="region of interest" description="Disordered" evidence="1">
    <location>
        <begin position="718"/>
        <end position="745"/>
    </location>
</feature>
<feature type="region of interest" description="Disordered" evidence="1">
    <location>
        <begin position="31"/>
        <end position="164"/>
    </location>
</feature>